<feature type="transmembrane region" description="Helical" evidence="7">
    <location>
        <begin position="207"/>
        <end position="229"/>
    </location>
</feature>
<keyword evidence="2" id="KW-1003">Cell membrane</keyword>
<protein>
    <submittedName>
        <fullName evidence="8">Membrane protein</fullName>
    </submittedName>
</protein>
<feature type="compositionally biased region" description="Basic and acidic residues" evidence="6">
    <location>
        <begin position="292"/>
        <end position="313"/>
    </location>
</feature>
<dbReference type="Proteomes" id="UP000199086">
    <property type="component" value="Unassembled WGS sequence"/>
</dbReference>
<keyword evidence="5 7" id="KW-0472">Membrane</keyword>
<evidence type="ECO:0000313" key="8">
    <source>
        <dbReference type="EMBL" id="SDB87145.1"/>
    </source>
</evidence>
<dbReference type="STRING" id="1577474.GA0111570_105299"/>
<feature type="transmembrane region" description="Helical" evidence="7">
    <location>
        <begin position="6"/>
        <end position="34"/>
    </location>
</feature>
<feature type="transmembrane region" description="Helical" evidence="7">
    <location>
        <begin position="60"/>
        <end position="81"/>
    </location>
</feature>
<dbReference type="PANTHER" id="PTHR30213:SF0">
    <property type="entry name" value="UPF0761 MEMBRANE PROTEIN YIHY"/>
    <property type="match status" value="1"/>
</dbReference>
<keyword evidence="3 7" id="KW-0812">Transmembrane</keyword>
<dbReference type="PIRSF" id="PIRSF035875">
    <property type="entry name" value="RNase_BN"/>
    <property type="match status" value="1"/>
</dbReference>
<dbReference type="EMBL" id="FMYF01000005">
    <property type="protein sequence ID" value="SDB87145.1"/>
    <property type="molecule type" value="Genomic_DNA"/>
</dbReference>
<feature type="transmembrane region" description="Helical" evidence="7">
    <location>
        <begin position="172"/>
        <end position="195"/>
    </location>
</feature>
<evidence type="ECO:0000256" key="3">
    <source>
        <dbReference type="ARBA" id="ARBA00022692"/>
    </source>
</evidence>
<keyword evidence="9" id="KW-1185">Reference proteome</keyword>
<name>A0A1G6GZN7_9ACTN</name>
<evidence type="ECO:0000256" key="6">
    <source>
        <dbReference type="SAM" id="MobiDB-lite"/>
    </source>
</evidence>
<evidence type="ECO:0000256" key="5">
    <source>
        <dbReference type="ARBA" id="ARBA00023136"/>
    </source>
</evidence>
<accession>A0A1G6GZN7</accession>
<gene>
    <name evidence="8" type="ORF">GA0111570_105299</name>
</gene>
<organism evidence="8 9">
    <name type="scientific">Raineyella antarctica</name>
    <dbReference type="NCBI Taxonomy" id="1577474"/>
    <lineage>
        <taxon>Bacteria</taxon>
        <taxon>Bacillati</taxon>
        <taxon>Actinomycetota</taxon>
        <taxon>Actinomycetes</taxon>
        <taxon>Propionibacteriales</taxon>
        <taxon>Propionibacteriaceae</taxon>
        <taxon>Raineyella</taxon>
    </lineage>
</organism>
<dbReference type="Pfam" id="PF03631">
    <property type="entry name" value="Virul_fac_BrkB"/>
    <property type="match status" value="1"/>
</dbReference>
<feature type="region of interest" description="Disordered" evidence="6">
    <location>
        <begin position="288"/>
        <end position="351"/>
    </location>
</feature>
<comment type="subcellular location">
    <subcellularLocation>
        <location evidence="1">Cell membrane</location>
        <topology evidence="1">Multi-pass membrane protein</topology>
    </subcellularLocation>
</comment>
<evidence type="ECO:0000256" key="2">
    <source>
        <dbReference type="ARBA" id="ARBA00022475"/>
    </source>
</evidence>
<evidence type="ECO:0000313" key="9">
    <source>
        <dbReference type="Proteomes" id="UP000199086"/>
    </source>
</evidence>
<evidence type="ECO:0000256" key="4">
    <source>
        <dbReference type="ARBA" id="ARBA00022989"/>
    </source>
</evidence>
<feature type="transmembrane region" description="Helical" evidence="7">
    <location>
        <begin position="235"/>
        <end position="254"/>
    </location>
</feature>
<dbReference type="AlphaFoldDB" id="A0A1G6GZN7"/>
<feature type="transmembrane region" description="Helical" evidence="7">
    <location>
        <begin position="87"/>
        <end position="106"/>
    </location>
</feature>
<dbReference type="PANTHER" id="PTHR30213">
    <property type="entry name" value="INNER MEMBRANE PROTEIN YHJD"/>
    <property type="match status" value="1"/>
</dbReference>
<evidence type="ECO:0000256" key="1">
    <source>
        <dbReference type="ARBA" id="ARBA00004651"/>
    </source>
</evidence>
<feature type="transmembrane region" description="Helical" evidence="7">
    <location>
        <begin position="118"/>
        <end position="140"/>
    </location>
</feature>
<sequence>MDNGPYLSAMLTHFTVLSLSPILLAIFSVASLILTRNAETVASLVADLTTRYVPADYRGLVVGLVSMITGSATGGAIALLIALATAVWSASGYVTAFSHCLNTLYGRAEGRGMLRLTVTMLLVSLVTLSGVVLILLSLALNAPLVSGLLGPVAEPLGLTAQLDFLLTTFLPIWAWVKWLVVLVLVIALVAVLFYFTPNVQKPRFTWLSPGSVVAIIGIAAAGGLLWTYLTRFAGYSLYGAVSAGIALLFALWLINTMLLLGAEVDVELERARELQAGIEAESMIQLPPRSTAKAEKMKQSRDRLESRGRELRLSHPQGDPTDDSDASPPTGTEGSDQGGTRRESSEDSAEA</sequence>
<dbReference type="GO" id="GO:0005886">
    <property type="term" value="C:plasma membrane"/>
    <property type="evidence" value="ECO:0007669"/>
    <property type="project" value="UniProtKB-SubCell"/>
</dbReference>
<dbReference type="InterPro" id="IPR017039">
    <property type="entry name" value="Virul_fac_BrkB"/>
</dbReference>
<keyword evidence="4 7" id="KW-1133">Transmembrane helix</keyword>
<reference evidence="8 9" key="1">
    <citation type="submission" date="2016-06" db="EMBL/GenBank/DDBJ databases">
        <authorList>
            <person name="Olsen C.W."/>
            <person name="Carey S."/>
            <person name="Hinshaw L."/>
            <person name="Karasin A.I."/>
        </authorList>
    </citation>
    <scope>NUCLEOTIDE SEQUENCE [LARGE SCALE GENOMIC DNA]</scope>
    <source>
        <strain evidence="8 9">LZ-22</strain>
    </source>
</reference>
<proteinExistence type="predicted"/>
<evidence type="ECO:0000256" key="7">
    <source>
        <dbReference type="SAM" id="Phobius"/>
    </source>
</evidence>